<reference evidence="13" key="1">
    <citation type="submission" date="2019-06" db="EMBL/GenBank/DDBJ databases">
        <authorList>
            <consortium name="Wellcome Sanger Institute Data Sharing"/>
        </authorList>
    </citation>
    <scope>NUCLEOTIDE SEQUENCE [LARGE SCALE GENOMIC DNA]</scope>
</reference>
<evidence type="ECO:0000313" key="13">
    <source>
        <dbReference type="Ensembl" id="ENSSORP00005028266.1"/>
    </source>
</evidence>
<evidence type="ECO:0000256" key="2">
    <source>
        <dbReference type="ARBA" id="ARBA00022723"/>
    </source>
</evidence>
<dbReference type="GO" id="GO:0005634">
    <property type="term" value="C:nucleus"/>
    <property type="evidence" value="ECO:0007669"/>
    <property type="project" value="UniProtKB-SubCell"/>
</dbReference>
<keyword evidence="3" id="KW-0677">Repeat</keyword>
<dbReference type="FunFam" id="3.30.160.60:FF:000303">
    <property type="entry name" value="Zinc finger protein 41"/>
    <property type="match status" value="1"/>
</dbReference>
<keyword evidence="5" id="KW-0862">Zinc</keyword>
<dbReference type="Proteomes" id="UP000472271">
    <property type="component" value="Chromosome 15"/>
</dbReference>
<dbReference type="PROSITE" id="PS00028">
    <property type="entry name" value="ZINC_FINGER_C2H2_1"/>
    <property type="match status" value="5"/>
</dbReference>
<proteinExistence type="predicted"/>
<keyword evidence="4 10" id="KW-0863">Zinc-finger</keyword>
<evidence type="ECO:0000256" key="3">
    <source>
        <dbReference type="ARBA" id="ARBA00022737"/>
    </source>
</evidence>
<evidence type="ECO:0000256" key="5">
    <source>
        <dbReference type="ARBA" id="ARBA00022833"/>
    </source>
</evidence>
<accession>A0A673AG62</accession>
<dbReference type="PANTHER" id="PTHR24404">
    <property type="entry name" value="ZINC FINGER PROTEIN"/>
    <property type="match status" value="1"/>
</dbReference>
<protein>
    <submittedName>
        <fullName evidence="13">Zinc finger protein 836-like</fullName>
    </submittedName>
</protein>
<evidence type="ECO:0000256" key="7">
    <source>
        <dbReference type="ARBA" id="ARBA00023125"/>
    </source>
</evidence>
<feature type="domain" description="C2H2-type" evidence="12">
    <location>
        <begin position="354"/>
        <end position="381"/>
    </location>
</feature>
<organism evidence="13 14">
    <name type="scientific">Sphaeramia orbicularis</name>
    <name type="common">orbiculate cardinalfish</name>
    <dbReference type="NCBI Taxonomy" id="375764"/>
    <lineage>
        <taxon>Eukaryota</taxon>
        <taxon>Metazoa</taxon>
        <taxon>Chordata</taxon>
        <taxon>Craniata</taxon>
        <taxon>Vertebrata</taxon>
        <taxon>Euteleostomi</taxon>
        <taxon>Actinopterygii</taxon>
        <taxon>Neopterygii</taxon>
        <taxon>Teleostei</taxon>
        <taxon>Neoteleostei</taxon>
        <taxon>Acanthomorphata</taxon>
        <taxon>Gobiaria</taxon>
        <taxon>Kurtiformes</taxon>
        <taxon>Apogonoidei</taxon>
        <taxon>Apogonidae</taxon>
        <taxon>Apogoninae</taxon>
        <taxon>Sphaeramia</taxon>
    </lineage>
</organism>
<dbReference type="OrthoDB" id="8919667at2759"/>
<dbReference type="FunFam" id="3.30.160.60:FF:000145">
    <property type="entry name" value="Zinc finger protein 574"/>
    <property type="match status" value="1"/>
</dbReference>
<dbReference type="GO" id="GO:0006357">
    <property type="term" value="P:regulation of transcription by RNA polymerase II"/>
    <property type="evidence" value="ECO:0007669"/>
    <property type="project" value="TreeGrafter"/>
</dbReference>
<dbReference type="SUPFAM" id="SSF57667">
    <property type="entry name" value="beta-beta-alpha zinc fingers"/>
    <property type="match status" value="3"/>
</dbReference>
<dbReference type="SMART" id="SM00355">
    <property type="entry name" value="ZnF_C2H2"/>
    <property type="match status" value="5"/>
</dbReference>
<dbReference type="PROSITE" id="PS50157">
    <property type="entry name" value="ZINC_FINGER_C2H2_2"/>
    <property type="match status" value="5"/>
</dbReference>
<dbReference type="InterPro" id="IPR036236">
    <property type="entry name" value="Znf_C2H2_sf"/>
</dbReference>
<dbReference type="AlphaFoldDB" id="A0A673AG62"/>
<dbReference type="PANTHER" id="PTHR24404:SF114">
    <property type="entry name" value="KLUMPFUSS, ISOFORM B-RELATED"/>
    <property type="match status" value="1"/>
</dbReference>
<keyword evidence="8" id="KW-0804">Transcription</keyword>
<keyword evidence="14" id="KW-1185">Reference proteome</keyword>
<evidence type="ECO:0000256" key="1">
    <source>
        <dbReference type="ARBA" id="ARBA00004123"/>
    </source>
</evidence>
<feature type="compositionally biased region" description="Basic and acidic residues" evidence="11">
    <location>
        <begin position="137"/>
        <end position="151"/>
    </location>
</feature>
<comment type="subcellular location">
    <subcellularLocation>
        <location evidence="1">Nucleus</location>
    </subcellularLocation>
</comment>
<dbReference type="Gene3D" id="3.30.160.60">
    <property type="entry name" value="Classic Zinc Finger"/>
    <property type="match status" value="5"/>
</dbReference>
<keyword evidence="2" id="KW-0479">Metal-binding</keyword>
<dbReference type="GO" id="GO:0008270">
    <property type="term" value="F:zinc ion binding"/>
    <property type="evidence" value="ECO:0007669"/>
    <property type="project" value="UniProtKB-KW"/>
</dbReference>
<dbReference type="InParanoid" id="A0A673AG62"/>
<evidence type="ECO:0000256" key="10">
    <source>
        <dbReference type="PROSITE-ProRule" id="PRU00042"/>
    </source>
</evidence>
<dbReference type="Ensembl" id="ENSSORT00005029075.1">
    <property type="protein sequence ID" value="ENSSORP00005028266.1"/>
    <property type="gene ID" value="ENSSORG00005013526.1"/>
</dbReference>
<dbReference type="InterPro" id="IPR050589">
    <property type="entry name" value="Ikaros_C2H2-ZF"/>
</dbReference>
<evidence type="ECO:0000256" key="8">
    <source>
        <dbReference type="ARBA" id="ARBA00023163"/>
    </source>
</evidence>
<reference evidence="13" key="3">
    <citation type="submission" date="2025-09" db="UniProtKB">
        <authorList>
            <consortium name="Ensembl"/>
        </authorList>
    </citation>
    <scope>IDENTIFICATION</scope>
</reference>
<dbReference type="GO" id="GO:0003700">
    <property type="term" value="F:DNA-binding transcription factor activity"/>
    <property type="evidence" value="ECO:0007669"/>
    <property type="project" value="TreeGrafter"/>
</dbReference>
<keyword evidence="7" id="KW-0238">DNA-binding</keyword>
<evidence type="ECO:0000256" key="11">
    <source>
        <dbReference type="SAM" id="MobiDB-lite"/>
    </source>
</evidence>
<dbReference type="FunFam" id="3.30.160.60:FF:000557">
    <property type="entry name" value="zinc finger and SCAN domain-containing protein 29"/>
    <property type="match status" value="1"/>
</dbReference>
<dbReference type="GeneID" id="115434094"/>
<dbReference type="RefSeq" id="XP_030011641.1">
    <property type="nucleotide sequence ID" value="XM_030155781.1"/>
</dbReference>
<feature type="domain" description="C2H2-type" evidence="12">
    <location>
        <begin position="327"/>
        <end position="354"/>
    </location>
</feature>
<feature type="domain" description="C2H2-type" evidence="12">
    <location>
        <begin position="382"/>
        <end position="409"/>
    </location>
</feature>
<evidence type="ECO:0000256" key="6">
    <source>
        <dbReference type="ARBA" id="ARBA00023015"/>
    </source>
</evidence>
<dbReference type="Pfam" id="PF00096">
    <property type="entry name" value="zf-C2H2"/>
    <property type="match status" value="5"/>
</dbReference>
<evidence type="ECO:0000313" key="14">
    <source>
        <dbReference type="Proteomes" id="UP000472271"/>
    </source>
</evidence>
<dbReference type="FunFam" id="3.30.160.60:FF:000621">
    <property type="entry name" value="FLT3-interacting zinc finger 1"/>
    <property type="match status" value="1"/>
</dbReference>
<reference evidence="13" key="2">
    <citation type="submission" date="2025-08" db="UniProtKB">
        <authorList>
            <consortium name="Ensembl"/>
        </authorList>
    </citation>
    <scope>IDENTIFICATION</scope>
</reference>
<evidence type="ECO:0000256" key="9">
    <source>
        <dbReference type="ARBA" id="ARBA00023242"/>
    </source>
</evidence>
<evidence type="ECO:0000256" key="4">
    <source>
        <dbReference type="ARBA" id="ARBA00022771"/>
    </source>
</evidence>
<dbReference type="InterPro" id="IPR013087">
    <property type="entry name" value="Znf_C2H2_type"/>
</dbReference>
<keyword evidence="6" id="KW-0805">Transcription regulation</keyword>
<dbReference type="GO" id="GO:0000978">
    <property type="term" value="F:RNA polymerase II cis-regulatory region sequence-specific DNA binding"/>
    <property type="evidence" value="ECO:0007669"/>
    <property type="project" value="TreeGrafter"/>
</dbReference>
<keyword evidence="9" id="KW-0539">Nucleus</keyword>
<dbReference type="FunFam" id="3.30.160.60:FF:000446">
    <property type="entry name" value="Zinc finger protein"/>
    <property type="match status" value="1"/>
</dbReference>
<gene>
    <name evidence="13" type="primary">LOC115434094</name>
</gene>
<feature type="domain" description="C2H2-type" evidence="12">
    <location>
        <begin position="437"/>
        <end position="464"/>
    </location>
</feature>
<evidence type="ECO:0000259" key="12">
    <source>
        <dbReference type="PROSITE" id="PS50157"/>
    </source>
</evidence>
<feature type="domain" description="C2H2-type" evidence="12">
    <location>
        <begin position="409"/>
        <end position="436"/>
    </location>
</feature>
<feature type="region of interest" description="Disordered" evidence="11">
    <location>
        <begin position="137"/>
        <end position="161"/>
    </location>
</feature>
<name>A0A673AG62_9TELE</name>
<sequence>MSKFHTLRSSVEQRLTEAAQEIFTLFERTIAEYEQELRLSQVENERKQELLDSVLKPQVQLQKEGVLPVSVVKEEVLPELQEWNPSLDQEDPELSCIKEQEKEVEEVWPSEEGEHLQGLEEVNAINVQYTNISVKTENNEKKLESSQRIGEDTDEDCGGSEPVSSFYLDSYLLPISNETNDSDKWTQSSEPESDLFIKMKPPAFSSTTQMETEADKADCEGPEPDMNLNPKIDHGPVLPSQFSESMCGKIFDGKSSLERHKDNTIRFSLNTNLTGHTSYLVETKVTTSPNNKTKINDWGCKMKQNHCSQYGEAFTQKVPAHTGETLFICPVCKKHFAQKNSLMKHMENHTEKPFSCSVCGLRYAFESGLRSHMKVHTEERPFSCPVCKKQFKQSSHVREHMVLHTGEKYVCSVCGKRFSHNSNLHRHIRIHTGEQPFSCTICKKQFSRKSSVQMHMGIHTRMKMLN</sequence>